<evidence type="ECO:0000256" key="2">
    <source>
        <dbReference type="ARBA" id="ARBA00022576"/>
    </source>
</evidence>
<dbReference type="PANTHER" id="PTHR42790:SF4">
    <property type="entry name" value="VALINE--PYRUVATE AMINOTRANSFERASE"/>
    <property type="match status" value="1"/>
</dbReference>
<protein>
    <submittedName>
        <fullName evidence="6">Valine--pyruvate transaminase</fullName>
    </submittedName>
</protein>
<dbReference type="PANTHER" id="PTHR42790">
    <property type="entry name" value="AMINOTRANSFERASE"/>
    <property type="match status" value="1"/>
</dbReference>
<sequence length="427" mass="46683">MKLSNFGKRFCAESGTYSLMDDLGKALTTNPDMLFLGGGNPAQIPEIKSQLLEAYDSLLSSPNGMGELCTNYQSPQGDPEFLDAVAAYLNRQCGWKISSDNVAVTNGSQAAFFTLFNMFAGEFDGEPNRHITLPLSPEYIGYSGAGLSDNFFKSCKPKIEVIDEHAFKYHIDFNALAARLLDEKSGHESSVTGALCISRPSNPSSNVISDAELDKLSALAKSENIPLIIDGAYGLPFPGVIFNDATVNFDDNTILVLSLSKLGLPGARTGIVVAKPEVIDAFAKANTAINLAAGSMGPAVTKQWFQNDKIADISSNIIQPFYRSACDTALNIVKEACADLPIKVHVPEGAFFLWLWCEDLPIPSEELYLRLKEKSVLVLSGHHFFIAIDDDWPHKHQCIRLSYCQPKEVIEKACKIIAEELRVAYAR</sequence>
<feature type="domain" description="Aminotransferase class I/classII large" evidence="5">
    <location>
        <begin position="43"/>
        <end position="417"/>
    </location>
</feature>
<evidence type="ECO:0000256" key="1">
    <source>
        <dbReference type="ARBA" id="ARBA00001933"/>
    </source>
</evidence>
<comment type="cofactor">
    <cofactor evidence="1">
        <name>pyridoxal 5'-phosphate</name>
        <dbReference type="ChEBI" id="CHEBI:597326"/>
    </cofactor>
</comment>
<dbReference type="SUPFAM" id="SSF53383">
    <property type="entry name" value="PLP-dependent transferases"/>
    <property type="match status" value="1"/>
</dbReference>
<gene>
    <name evidence="6" type="ORF">NBRC116591_03530</name>
</gene>
<proteinExistence type="predicted"/>
<keyword evidence="7" id="KW-1185">Reference proteome</keyword>
<dbReference type="EMBL" id="BAABWN010000001">
    <property type="protein sequence ID" value="GAA6166543.1"/>
    <property type="molecule type" value="Genomic_DNA"/>
</dbReference>
<dbReference type="InterPro" id="IPR004839">
    <property type="entry name" value="Aminotransferase_I/II_large"/>
</dbReference>
<keyword evidence="3" id="KW-0808">Transferase</keyword>
<dbReference type="InterPro" id="IPR015421">
    <property type="entry name" value="PyrdxlP-dep_Trfase_major"/>
</dbReference>
<evidence type="ECO:0000256" key="3">
    <source>
        <dbReference type="ARBA" id="ARBA00022679"/>
    </source>
</evidence>
<evidence type="ECO:0000313" key="6">
    <source>
        <dbReference type="EMBL" id="GAA6166543.1"/>
    </source>
</evidence>
<dbReference type="Pfam" id="PF00155">
    <property type="entry name" value="Aminotran_1_2"/>
    <property type="match status" value="1"/>
</dbReference>
<name>A0ABQ0A4F6_9GAMM</name>
<keyword evidence="2" id="KW-0032">Aminotransferase</keyword>
<accession>A0ABQ0A4F6</accession>
<evidence type="ECO:0000259" key="5">
    <source>
        <dbReference type="Pfam" id="PF00155"/>
    </source>
</evidence>
<dbReference type="CDD" id="cd00609">
    <property type="entry name" value="AAT_like"/>
    <property type="match status" value="1"/>
</dbReference>
<keyword evidence="4" id="KW-0663">Pyridoxal phosphate</keyword>
<comment type="caution">
    <text evidence="6">The sequence shown here is derived from an EMBL/GenBank/DDBJ whole genome shotgun (WGS) entry which is preliminary data.</text>
</comment>
<dbReference type="RefSeq" id="WP_353301447.1">
    <property type="nucleotide sequence ID" value="NZ_BAABWN010000001.1"/>
</dbReference>
<dbReference type="NCBIfam" id="NF006964">
    <property type="entry name" value="PRK09440.1-2"/>
    <property type="match status" value="1"/>
</dbReference>
<reference evidence="6 7" key="1">
    <citation type="submission" date="2024-04" db="EMBL/GenBank/DDBJ databases">
        <title>Draft genome sequence of Sessilibacter corallicola NBRC 116591.</title>
        <authorList>
            <person name="Miyakawa T."/>
            <person name="Kusuya Y."/>
            <person name="Miura T."/>
        </authorList>
    </citation>
    <scope>NUCLEOTIDE SEQUENCE [LARGE SCALE GENOMIC DNA]</scope>
    <source>
        <strain evidence="6 7">KU-00831-HH</strain>
    </source>
</reference>
<organism evidence="6 7">
    <name type="scientific">Sessilibacter corallicola</name>
    <dbReference type="NCBI Taxonomy" id="2904075"/>
    <lineage>
        <taxon>Bacteria</taxon>
        <taxon>Pseudomonadati</taxon>
        <taxon>Pseudomonadota</taxon>
        <taxon>Gammaproteobacteria</taxon>
        <taxon>Cellvibrionales</taxon>
        <taxon>Cellvibrionaceae</taxon>
        <taxon>Sessilibacter</taxon>
    </lineage>
</organism>
<evidence type="ECO:0000256" key="4">
    <source>
        <dbReference type="ARBA" id="ARBA00022898"/>
    </source>
</evidence>
<dbReference type="Proteomes" id="UP001465153">
    <property type="component" value="Unassembled WGS sequence"/>
</dbReference>
<evidence type="ECO:0000313" key="7">
    <source>
        <dbReference type="Proteomes" id="UP001465153"/>
    </source>
</evidence>
<dbReference type="InterPro" id="IPR050859">
    <property type="entry name" value="Class-I_PLP-dep_aminotransf"/>
</dbReference>
<dbReference type="Gene3D" id="3.40.640.10">
    <property type="entry name" value="Type I PLP-dependent aspartate aminotransferase-like (Major domain)"/>
    <property type="match status" value="1"/>
</dbReference>
<dbReference type="InterPro" id="IPR015424">
    <property type="entry name" value="PyrdxlP-dep_Trfase"/>
</dbReference>